<evidence type="ECO:0000256" key="1">
    <source>
        <dbReference type="ARBA" id="ARBA00017562"/>
    </source>
</evidence>
<comment type="pathway">
    <text evidence="3">Lipid metabolism; fatty acid biosynthesis.</text>
</comment>
<dbReference type="Gene3D" id="2.40.50.100">
    <property type="match status" value="1"/>
</dbReference>
<evidence type="ECO:0000256" key="4">
    <source>
        <dbReference type="SAM" id="MobiDB-lite"/>
    </source>
</evidence>
<keyword evidence="3" id="KW-0444">Lipid biosynthesis</keyword>
<evidence type="ECO:0000256" key="2">
    <source>
        <dbReference type="ARBA" id="ARBA00023267"/>
    </source>
</evidence>
<comment type="function">
    <text evidence="3">This protein is a component of the acetyl coenzyme A carboxylase complex; first, biotin carboxylase catalyzes the carboxylation of the carrier protein and then the transcarboxylase transfers the carboxyl group to form malonyl-CoA.</text>
</comment>
<proteinExistence type="predicted"/>
<gene>
    <name evidence="6" type="ORF">GCM10020369_07600</name>
</gene>
<organism evidence="6 7">
    <name type="scientific">Cryptosporangium minutisporangium</name>
    <dbReference type="NCBI Taxonomy" id="113569"/>
    <lineage>
        <taxon>Bacteria</taxon>
        <taxon>Bacillati</taxon>
        <taxon>Actinomycetota</taxon>
        <taxon>Actinomycetes</taxon>
        <taxon>Cryptosporangiales</taxon>
        <taxon>Cryptosporangiaceae</taxon>
        <taxon>Cryptosporangium</taxon>
    </lineage>
</organism>
<keyword evidence="2 3" id="KW-0092">Biotin</keyword>
<dbReference type="InterPro" id="IPR050709">
    <property type="entry name" value="Biotin_Carboxyl_Carrier/Decarb"/>
</dbReference>
<keyword evidence="3" id="KW-0443">Lipid metabolism</keyword>
<dbReference type="InterPro" id="IPR000089">
    <property type="entry name" value="Biotin_lipoyl"/>
</dbReference>
<dbReference type="RefSeq" id="WP_345726523.1">
    <property type="nucleotide sequence ID" value="NZ_BAAAYN010000004.1"/>
</dbReference>
<accession>A0ABP6SRP3</accession>
<sequence>MTEREELLGPASDADGLRVLREEVSSLVKTIPGPVASIALRRGDCSVEVTWASGAASGAAAAPLAVPAPSSGAASDLPDDPSPAVADPSLSQVVAPLVGTFYQAPEPGAAPFVREGDRVAPGDTIGIVEAMKLMNPIHPTEAGTVVEVLVADGASVEYGQPLVTLRVDAP</sequence>
<dbReference type="CDD" id="cd06850">
    <property type="entry name" value="biotinyl_domain"/>
    <property type="match status" value="1"/>
</dbReference>
<dbReference type="PRINTS" id="PR01071">
    <property type="entry name" value="ACOABIOTINCC"/>
</dbReference>
<dbReference type="Pfam" id="PF00364">
    <property type="entry name" value="Biotin_lipoyl"/>
    <property type="match status" value="1"/>
</dbReference>
<reference evidence="7" key="1">
    <citation type="journal article" date="2019" name="Int. J. Syst. Evol. Microbiol.">
        <title>The Global Catalogue of Microorganisms (GCM) 10K type strain sequencing project: providing services to taxonomists for standard genome sequencing and annotation.</title>
        <authorList>
            <consortium name="The Broad Institute Genomics Platform"/>
            <consortium name="The Broad Institute Genome Sequencing Center for Infectious Disease"/>
            <person name="Wu L."/>
            <person name="Ma J."/>
        </authorList>
    </citation>
    <scope>NUCLEOTIDE SEQUENCE [LARGE SCALE GENOMIC DNA]</scope>
    <source>
        <strain evidence="7">JCM 9458</strain>
    </source>
</reference>
<dbReference type="InterPro" id="IPR011053">
    <property type="entry name" value="Single_hybrid_motif"/>
</dbReference>
<dbReference type="PANTHER" id="PTHR45266">
    <property type="entry name" value="OXALOACETATE DECARBOXYLASE ALPHA CHAIN"/>
    <property type="match status" value="1"/>
</dbReference>
<evidence type="ECO:0000313" key="6">
    <source>
        <dbReference type="EMBL" id="GAA3383082.1"/>
    </source>
</evidence>
<keyword evidence="3" id="KW-0276">Fatty acid metabolism</keyword>
<keyword evidence="7" id="KW-1185">Reference proteome</keyword>
<protein>
    <recommendedName>
        <fullName evidence="1 3">Biotin carboxyl carrier protein of acetyl-CoA carboxylase</fullName>
    </recommendedName>
</protein>
<keyword evidence="3" id="KW-0275">Fatty acid biosynthesis</keyword>
<dbReference type="InterPro" id="IPR001249">
    <property type="entry name" value="AcCoA_biotinCC"/>
</dbReference>
<dbReference type="SUPFAM" id="SSF51230">
    <property type="entry name" value="Single hybrid motif"/>
    <property type="match status" value="1"/>
</dbReference>
<feature type="region of interest" description="Disordered" evidence="4">
    <location>
        <begin position="62"/>
        <end position="86"/>
    </location>
</feature>
<comment type="caution">
    <text evidence="6">The sequence shown here is derived from an EMBL/GenBank/DDBJ whole genome shotgun (WGS) entry which is preliminary data.</text>
</comment>
<feature type="domain" description="Lipoyl-binding" evidence="5">
    <location>
        <begin position="90"/>
        <end position="166"/>
    </location>
</feature>
<evidence type="ECO:0000256" key="3">
    <source>
        <dbReference type="RuleBase" id="RU364072"/>
    </source>
</evidence>
<dbReference type="PANTHER" id="PTHR45266:SF3">
    <property type="entry name" value="OXALOACETATE DECARBOXYLASE ALPHA CHAIN"/>
    <property type="match status" value="1"/>
</dbReference>
<evidence type="ECO:0000313" key="7">
    <source>
        <dbReference type="Proteomes" id="UP001501676"/>
    </source>
</evidence>
<dbReference type="EMBL" id="BAAAYN010000004">
    <property type="protein sequence ID" value="GAA3383082.1"/>
    <property type="molecule type" value="Genomic_DNA"/>
</dbReference>
<dbReference type="Proteomes" id="UP001501676">
    <property type="component" value="Unassembled WGS sequence"/>
</dbReference>
<dbReference type="PROSITE" id="PS50968">
    <property type="entry name" value="BIOTINYL_LIPOYL"/>
    <property type="match status" value="1"/>
</dbReference>
<name>A0ABP6SRP3_9ACTN</name>
<evidence type="ECO:0000259" key="5">
    <source>
        <dbReference type="PROSITE" id="PS50968"/>
    </source>
</evidence>